<keyword evidence="3" id="KW-1185">Reference proteome</keyword>
<gene>
    <name evidence="2" type="ORF">N783_21030</name>
</gene>
<reference evidence="2 3" key="1">
    <citation type="submission" date="2013-08" db="EMBL/GenBank/DDBJ databases">
        <authorList>
            <person name="Huang J."/>
            <person name="Wang G."/>
        </authorList>
    </citation>
    <scope>NUCLEOTIDE SEQUENCE [LARGE SCALE GENOMIC DNA]</scope>
    <source>
        <strain evidence="2 3">BH030004</strain>
    </source>
</reference>
<dbReference type="OrthoDB" id="9795864at2"/>
<protein>
    <submittedName>
        <fullName evidence="2">SAM-dependent methyltransferase</fullName>
    </submittedName>
</protein>
<dbReference type="Gene3D" id="3.40.50.150">
    <property type="entry name" value="Vaccinia Virus protein VP39"/>
    <property type="match status" value="1"/>
</dbReference>
<dbReference type="GO" id="GO:0032259">
    <property type="term" value="P:methylation"/>
    <property type="evidence" value="ECO:0007669"/>
    <property type="project" value="UniProtKB-KW"/>
</dbReference>
<accession>A0A0A5GAS6</accession>
<dbReference type="InterPro" id="IPR052939">
    <property type="entry name" value="23S_rRNA_MeTrnsfrase_RlmA"/>
</dbReference>
<dbReference type="SUPFAM" id="SSF53335">
    <property type="entry name" value="S-adenosyl-L-methionine-dependent methyltransferases"/>
    <property type="match status" value="1"/>
</dbReference>
<sequence>MNQSTLFEQWVKEAEEPFSGWDFSYISGTGRSASEPLPWSYASVLLPYFRMARRALDMGTGGGEFLTKMQPFPSELYATEGYEPNVPIARETLEPLCVNVVEADGEDELPFEDHMFGLVMNRHEAYQPSEMYRIIESGGQFITQQVGGKDNIELNHLLGANEDFGYGNWSLDTAKAELEKSGFEIQGSQEYFPYTRFYDVGAIVYFLKAIPWQIEDFSVDRYFDNLFHIHRMIEDQGYIDVHAHRFIIKAVKK</sequence>
<dbReference type="RefSeq" id="WP_027448685.1">
    <property type="nucleotide sequence ID" value="NZ_AVPF01000008.1"/>
</dbReference>
<feature type="domain" description="Methyltransferase type 11" evidence="1">
    <location>
        <begin position="56"/>
        <end position="141"/>
    </location>
</feature>
<dbReference type="AlphaFoldDB" id="A0A0A5GAS6"/>
<keyword evidence="2" id="KW-0489">Methyltransferase</keyword>
<dbReference type="Proteomes" id="UP000030403">
    <property type="component" value="Unassembled WGS sequence"/>
</dbReference>
<dbReference type="PANTHER" id="PTHR43460:SF1">
    <property type="entry name" value="METHYLTRANSFERASE TYPE 11 DOMAIN-CONTAINING PROTEIN"/>
    <property type="match status" value="1"/>
</dbReference>
<evidence type="ECO:0000259" key="1">
    <source>
        <dbReference type="Pfam" id="PF08241"/>
    </source>
</evidence>
<dbReference type="Pfam" id="PF08241">
    <property type="entry name" value="Methyltransf_11"/>
    <property type="match status" value="1"/>
</dbReference>
<dbReference type="EMBL" id="AVPF01000008">
    <property type="protein sequence ID" value="KGX90276.1"/>
    <property type="molecule type" value="Genomic_DNA"/>
</dbReference>
<organism evidence="2 3">
    <name type="scientific">Pontibacillus marinus BH030004 = DSM 16465</name>
    <dbReference type="NCBI Taxonomy" id="1385511"/>
    <lineage>
        <taxon>Bacteria</taxon>
        <taxon>Bacillati</taxon>
        <taxon>Bacillota</taxon>
        <taxon>Bacilli</taxon>
        <taxon>Bacillales</taxon>
        <taxon>Bacillaceae</taxon>
        <taxon>Pontibacillus</taxon>
    </lineage>
</organism>
<evidence type="ECO:0000313" key="3">
    <source>
        <dbReference type="Proteomes" id="UP000030403"/>
    </source>
</evidence>
<dbReference type="GO" id="GO:0008757">
    <property type="term" value="F:S-adenosylmethionine-dependent methyltransferase activity"/>
    <property type="evidence" value="ECO:0007669"/>
    <property type="project" value="InterPro"/>
</dbReference>
<dbReference type="eggNOG" id="COG2226">
    <property type="taxonomic scope" value="Bacteria"/>
</dbReference>
<comment type="caution">
    <text evidence="2">The sequence shown here is derived from an EMBL/GenBank/DDBJ whole genome shotgun (WGS) entry which is preliminary data.</text>
</comment>
<keyword evidence="2" id="KW-0808">Transferase</keyword>
<proteinExistence type="predicted"/>
<dbReference type="InterPro" id="IPR013216">
    <property type="entry name" value="Methyltransf_11"/>
</dbReference>
<dbReference type="InterPro" id="IPR029063">
    <property type="entry name" value="SAM-dependent_MTases_sf"/>
</dbReference>
<dbReference type="PANTHER" id="PTHR43460">
    <property type="entry name" value="METHYLTRANSFERASE"/>
    <property type="match status" value="1"/>
</dbReference>
<evidence type="ECO:0000313" key="2">
    <source>
        <dbReference type="EMBL" id="KGX90276.1"/>
    </source>
</evidence>
<dbReference type="STRING" id="1385511.GCA_000425225_02212"/>
<name>A0A0A5GAS6_9BACI</name>